<evidence type="ECO:0008006" key="3">
    <source>
        <dbReference type="Google" id="ProtNLM"/>
    </source>
</evidence>
<organism evidence="1 2">
    <name type="scientific">Rickenella mellea</name>
    <dbReference type="NCBI Taxonomy" id="50990"/>
    <lineage>
        <taxon>Eukaryota</taxon>
        <taxon>Fungi</taxon>
        <taxon>Dikarya</taxon>
        <taxon>Basidiomycota</taxon>
        <taxon>Agaricomycotina</taxon>
        <taxon>Agaricomycetes</taxon>
        <taxon>Hymenochaetales</taxon>
        <taxon>Rickenellaceae</taxon>
        <taxon>Rickenella</taxon>
    </lineage>
</organism>
<protein>
    <recommendedName>
        <fullName evidence="3">Secreted protein</fullName>
    </recommendedName>
</protein>
<proteinExistence type="predicted"/>
<dbReference type="VEuPathDB" id="FungiDB:BD410DRAFT_828352"/>
<sequence length="133" mass="14215">MPKTIKHRRILTELQHIVQYSIHNMLNFAKLALVCLLAAVHASASSYSISLYADSDCQELITTQGGDFSQNGCVSIGGVNSIRVTGLNDAKIHTWAHANCNHNEWQVPAACPGGNSCISAPGTNSFGFQVGCV</sequence>
<dbReference type="EMBL" id="ML170174">
    <property type="protein sequence ID" value="TDL22581.1"/>
    <property type="molecule type" value="Genomic_DNA"/>
</dbReference>
<evidence type="ECO:0000313" key="2">
    <source>
        <dbReference type="Proteomes" id="UP000294933"/>
    </source>
</evidence>
<reference evidence="1 2" key="1">
    <citation type="submission" date="2018-06" db="EMBL/GenBank/DDBJ databases">
        <title>A transcriptomic atlas of mushroom development highlights an independent origin of complex multicellularity.</title>
        <authorList>
            <consortium name="DOE Joint Genome Institute"/>
            <person name="Krizsan K."/>
            <person name="Almasi E."/>
            <person name="Merenyi Z."/>
            <person name="Sahu N."/>
            <person name="Viragh M."/>
            <person name="Koszo T."/>
            <person name="Mondo S."/>
            <person name="Kiss B."/>
            <person name="Balint B."/>
            <person name="Kues U."/>
            <person name="Barry K."/>
            <person name="Hegedus J.C."/>
            <person name="Henrissat B."/>
            <person name="Johnson J."/>
            <person name="Lipzen A."/>
            <person name="Ohm R."/>
            <person name="Nagy I."/>
            <person name="Pangilinan J."/>
            <person name="Yan J."/>
            <person name="Xiong Y."/>
            <person name="Grigoriev I.V."/>
            <person name="Hibbett D.S."/>
            <person name="Nagy L.G."/>
        </authorList>
    </citation>
    <scope>NUCLEOTIDE SEQUENCE [LARGE SCALE GENOMIC DNA]</scope>
    <source>
        <strain evidence="1 2">SZMC22713</strain>
    </source>
</reference>
<name>A0A4Y7Q5J3_9AGAM</name>
<evidence type="ECO:0000313" key="1">
    <source>
        <dbReference type="EMBL" id="TDL22581.1"/>
    </source>
</evidence>
<dbReference type="AlphaFoldDB" id="A0A4Y7Q5J3"/>
<keyword evidence="2" id="KW-1185">Reference proteome</keyword>
<dbReference type="Proteomes" id="UP000294933">
    <property type="component" value="Unassembled WGS sequence"/>
</dbReference>
<dbReference type="OrthoDB" id="2911177at2759"/>
<accession>A0A4Y7Q5J3</accession>
<gene>
    <name evidence="1" type="ORF">BD410DRAFT_828352</name>
</gene>